<gene>
    <name evidence="2" type="ORF">F8154_05755</name>
</gene>
<feature type="transmembrane region" description="Helical" evidence="1">
    <location>
        <begin position="98"/>
        <end position="118"/>
    </location>
</feature>
<feature type="transmembrane region" description="Helical" evidence="1">
    <location>
        <begin position="6"/>
        <end position="24"/>
    </location>
</feature>
<evidence type="ECO:0008006" key="4">
    <source>
        <dbReference type="Google" id="ProtNLM"/>
    </source>
</evidence>
<dbReference type="EMBL" id="WBZC01000016">
    <property type="protein sequence ID" value="KAB3535635.1"/>
    <property type="molecule type" value="Genomic_DNA"/>
</dbReference>
<evidence type="ECO:0000313" key="3">
    <source>
        <dbReference type="Proteomes" id="UP000432715"/>
    </source>
</evidence>
<protein>
    <recommendedName>
        <fullName evidence="4">Type II secretion system protein GspF domain-containing protein</fullName>
    </recommendedName>
</protein>
<feature type="transmembrane region" description="Helical" evidence="1">
    <location>
        <begin position="62"/>
        <end position="86"/>
    </location>
</feature>
<dbReference type="OrthoDB" id="9840959at2"/>
<keyword evidence="3" id="KW-1185">Reference proteome</keyword>
<sequence length="275" mass="32184">MILLIISITILIAIAFFQLTLYFLTREKHRLENSYYSKKGRYINRLIKDSWYNTVDGYMKEAGYYISTEVFIIFNLIIIGTALYTIIEKLMTGDLYGIITNLIRLFLFTVVPLNILIYRKISQRRNKIRLQLCNIQDIMYFQSKIGTPEDVILAYTARVAKHPLQEPLQYIANAPKVRKSFEEDLENLRSLSKITELQAFSFALAQRYEMGISEKSFKAQSNILKRSKRLRKKIIRQHKRTKLVMAACLLFACYVLLVSVPLVKEVLDSLNLIFR</sequence>
<feature type="transmembrane region" description="Helical" evidence="1">
    <location>
        <begin position="243"/>
        <end position="263"/>
    </location>
</feature>
<dbReference type="AlphaFoldDB" id="A0A6I0FCF9"/>
<keyword evidence="1" id="KW-0812">Transmembrane</keyword>
<name>A0A6I0FCF9_9FIRM</name>
<comment type="caution">
    <text evidence="2">The sequence shown here is derived from an EMBL/GenBank/DDBJ whole genome shotgun (WGS) entry which is preliminary data.</text>
</comment>
<reference evidence="2 3" key="1">
    <citation type="submission" date="2019-10" db="EMBL/GenBank/DDBJ databases">
        <title>Alkaliphilus serpentinus sp. nov. and Alkaliphilus pronyensis sp. nov., two novel anaerobic alkaliphilic species isolated from the serpentinized-hosted hydrothermal field of the Prony Bay (New Caledonia).</title>
        <authorList>
            <person name="Postec A."/>
        </authorList>
    </citation>
    <scope>NUCLEOTIDE SEQUENCE [LARGE SCALE GENOMIC DNA]</scope>
    <source>
        <strain evidence="2 3">LacV</strain>
    </source>
</reference>
<evidence type="ECO:0000313" key="2">
    <source>
        <dbReference type="EMBL" id="KAB3535635.1"/>
    </source>
</evidence>
<proteinExistence type="predicted"/>
<dbReference type="RefSeq" id="WP_151860652.1">
    <property type="nucleotide sequence ID" value="NZ_WBZC01000016.1"/>
</dbReference>
<evidence type="ECO:0000256" key="1">
    <source>
        <dbReference type="SAM" id="Phobius"/>
    </source>
</evidence>
<accession>A0A6I0FCF9</accession>
<organism evidence="2 3">
    <name type="scientific">Alkaliphilus pronyensis</name>
    <dbReference type="NCBI Taxonomy" id="1482732"/>
    <lineage>
        <taxon>Bacteria</taxon>
        <taxon>Bacillati</taxon>
        <taxon>Bacillota</taxon>
        <taxon>Clostridia</taxon>
        <taxon>Peptostreptococcales</taxon>
        <taxon>Natronincolaceae</taxon>
        <taxon>Alkaliphilus</taxon>
    </lineage>
</organism>
<keyword evidence="1" id="KW-1133">Transmembrane helix</keyword>
<keyword evidence="1" id="KW-0472">Membrane</keyword>
<dbReference type="Proteomes" id="UP000432715">
    <property type="component" value="Unassembled WGS sequence"/>
</dbReference>